<keyword evidence="2 4" id="KW-0227">DNA damage</keyword>
<dbReference type="SUPFAM" id="SSF55874">
    <property type="entry name" value="ATPase domain of HSP90 chaperone/DNA topoisomerase II/histidine kinase"/>
    <property type="match status" value="1"/>
</dbReference>
<dbReference type="InterPro" id="IPR037198">
    <property type="entry name" value="MutL_C_sf"/>
</dbReference>
<evidence type="ECO:0000256" key="1">
    <source>
        <dbReference type="ARBA" id="ARBA00006082"/>
    </source>
</evidence>
<dbReference type="Pfam" id="PF01119">
    <property type="entry name" value="DNA_mis_repair"/>
    <property type="match status" value="1"/>
</dbReference>
<organism evidence="7 8">
    <name type="scientific">Candidatus Clostridium eludens</name>
    <dbReference type="NCBI Taxonomy" id="3381663"/>
    <lineage>
        <taxon>Bacteria</taxon>
        <taxon>Bacillati</taxon>
        <taxon>Bacillota</taxon>
        <taxon>Clostridia</taxon>
        <taxon>Eubacteriales</taxon>
        <taxon>Clostridiaceae</taxon>
        <taxon>Clostridium</taxon>
    </lineage>
</organism>
<evidence type="ECO:0000313" key="7">
    <source>
        <dbReference type="EMBL" id="MFL0196381.1"/>
    </source>
</evidence>
<feature type="domain" description="MutL C-terminal dimerisation" evidence="5">
    <location>
        <begin position="446"/>
        <end position="588"/>
    </location>
</feature>
<dbReference type="NCBIfam" id="TIGR00585">
    <property type="entry name" value="mutl"/>
    <property type="match status" value="1"/>
</dbReference>
<dbReference type="GO" id="GO:0004519">
    <property type="term" value="F:endonuclease activity"/>
    <property type="evidence" value="ECO:0007669"/>
    <property type="project" value="UniProtKB-KW"/>
</dbReference>
<evidence type="ECO:0000259" key="6">
    <source>
        <dbReference type="SMART" id="SM01340"/>
    </source>
</evidence>
<keyword evidence="7" id="KW-0255">Endonuclease</keyword>
<comment type="caution">
    <text evidence="7">The sequence shown here is derived from an EMBL/GenBank/DDBJ whole genome shotgun (WGS) entry which is preliminary data.</text>
</comment>
<dbReference type="Pfam" id="PF08676">
    <property type="entry name" value="MutL_C"/>
    <property type="match status" value="1"/>
</dbReference>
<evidence type="ECO:0000256" key="4">
    <source>
        <dbReference type="HAMAP-Rule" id="MF_00149"/>
    </source>
</evidence>
<dbReference type="InterPro" id="IPR013507">
    <property type="entry name" value="DNA_mismatch_S5_2-like"/>
</dbReference>
<dbReference type="Pfam" id="PF13589">
    <property type="entry name" value="HATPase_c_3"/>
    <property type="match status" value="1"/>
</dbReference>
<dbReference type="SMART" id="SM00853">
    <property type="entry name" value="MutL_C"/>
    <property type="match status" value="1"/>
</dbReference>
<dbReference type="InterPro" id="IPR014762">
    <property type="entry name" value="DNA_mismatch_repair_CS"/>
</dbReference>
<dbReference type="Gene3D" id="3.30.1370.100">
    <property type="entry name" value="MutL, C-terminal domain, regulatory subdomain"/>
    <property type="match status" value="1"/>
</dbReference>
<evidence type="ECO:0000259" key="5">
    <source>
        <dbReference type="SMART" id="SM00853"/>
    </source>
</evidence>
<evidence type="ECO:0000313" key="8">
    <source>
        <dbReference type="Proteomes" id="UP001623660"/>
    </source>
</evidence>
<accession>A0ABW8SM06</accession>
<dbReference type="HAMAP" id="MF_00149">
    <property type="entry name" value="DNA_mis_repair"/>
    <property type="match status" value="1"/>
</dbReference>
<dbReference type="InterPro" id="IPR042120">
    <property type="entry name" value="MutL_C_dimsub"/>
</dbReference>
<dbReference type="InterPro" id="IPR038973">
    <property type="entry name" value="MutL/Mlh/Pms-like"/>
</dbReference>
<dbReference type="InterPro" id="IPR042121">
    <property type="entry name" value="MutL_C_regsub"/>
</dbReference>
<keyword evidence="7" id="KW-0378">Hydrolase</keyword>
<dbReference type="SUPFAM" id="SSF54211">
    <property type="entry name" value="Ribosomal protein S5 domain 2-like"/>
    <property type="match status" value="1"/>
</dbReference>
<dbReference type="PROSITE" id="PS00018">
    <property type="entry name" value="EF_HAND_1"/>
    <property type="match status" value="1"/>
</dbReference>
<dbReference type="RefSeq" id="WP_406792490.1">
    <property type="nucleotide sequence ID" value="NZ_JBJHZX010000017.1"/>
</dbReference>
<protein>
    <recommendedName>
        <fullName evidence="4">DNA mismatch repair protein MutL</fullName>
    </recommendedName>
</protein>
<dbReference type="InterPro" id="IPR014790">
    <property type="entry name" value="MutL_C"/>
</dbReference>
<evidence type="ECO:0000256" key="2">
    <source>
        <dbReference type="ARBA" id="ARBA00022763"/>
    </source>
</evidence>
<dbReference type="Gene3D" id="3.30.230.10">
    <property type="match status" value="1"/>
</dbReference>
<dbReference type="SMART" id="SM01340">
    <property type="entry name" value="DNA_mis_repair"/>
    <property type="match status" value="1"/>
</dbReference>
<dbReference type="PANTHER" id="PTHR10073">
    <property type="entry name" value="DNA MISMATCH REPAIR PROTEIN MLH, PMS, MUTL"/>
    <property type="match status" value="1"/>
</dbReference>
<dbReference type="InterPro" id="IPR018247">
    <property type="entry name" value="EF_Hand_1_Ca_BS"/>
</dbReference>
<name>A0ABW8SM06_9CLOT</name>
<sequence length="632" mass="71928">MKRINLLDIDTSNKIAAGEVVEGPSSVIKELIENSIDSGAKNITVEIEEGGQKSIKITDDGSGIHPLDIEKAFMPHATSKISTLEDINKIYSMGFRGEALSSIAAVSNVILKSRVEEFNCGKEICISGGNLEYIQDAGSNLGTTVLVKDLFFNVPARQKFLKSPSREGANISDIVNRLSLANPNIMFKFFKDSKKSLVTYGSGNVMDAIRCVYGKNVYENIIPIESHSDVVSIYGYIGNSEVSRGSRNNQSIFVNKRYVKDKSITAAVEKAFKSFLTVNKFPFFILFLDIFPEFVDINVHPAKWEIKFSDSRMIFKFVFDAVHMALRESLKDSFNIDTEDVLKFKEEQQKIEKIQIPIDFKPSNSESYIIEEEYGNNKKQYNNSGEDNRIFLESKYDLNKNNIIKDTKDCFYENVNDNIEEKIKLNISKKEAEEETKIPKLPAFKIIGQFNYTYIIAEAGSNLYIIDQHAAHEKILFERYKNSIQRENVVSQVLITPVVMELTVKDYVYYIENEDIFKKVGFSVELFGNNTINIREVPVILGKPDIKNLFMDMIDNLKNMGSGDTWEVKYLSIAALACKAAIKAKHNLSILEMEHLLQELRFIEEPFTCPHGRPTIIKFTLNDLEKKFKRIQ</sequence>
<gene>
    <name evidence="4 7" type="primary">mutL</name>
    <name evidence="7" type="ORF">ACJDU8_12565</name>
</gene>
<dbReference type="Gene3D" id="3.30.565.10">
    <property type="entry name" value="Histidine kinase-like ATPase, C-terminal domain"/>
    <property type="match status" value="1"/>
</dbReference>
<proteinExistence type="inferred from homology"/>
<dbReference type="InterPro" id="IPR036890">
    <property type="entry name" value="HATPase_C_sf"/>
</dbReference>
<keyword evidence="3 4" id="KW-0234">DNA repair</keyword>
<dbReference type="InterPro" id="IPR014721">
    <property type="entry name" value="Ribsml_uS5_D2-typ_fold_subgr"/>
</dbReference>
<dbReference type="EMBL" id="JBJHZX010000017">
    <property type="protein sequence ID" value="MFL0196381.1"/>
    <property type="molecule type" value="Genomic_DNA"/>
</dbReference>
<dbReference type="InterPro" id="IPR020667">
    <property type="entry name" value="DNA_mismatch_repair_MutL"/>
</dbReference>
<dbReference type="PROSITE" id="PS00058">
    <property type="entry name" value="DNA_MISMATCH_REPAIR_1"/>
    <property type="match status" value="1"/>
</dbReference>
<reference evidence="7 8" key="1">
    <citation type="submission" date="2024-11" db="EMBL/GenBank/DDBJ databases">
        <authorList>
            <person name="Heng Y.C."/>
            <person name="Lim A.C.H."/>
            <person name="Lee J.K.Y."/>
            <person name="Kittelmann S."/>
        </authorList>
    </citation>
    <scope>NUCLEOTIDE SEQUENCE [LARGE SCALE GENOMIC DNA]</scope>
    <source>
        <strain evidence="7 8">WILCCON 0269</strain>
    </source>
</reference>
<evidence type="ECO:0000256" key="3">
    <source>
        <dbReference type="ARBA" id="ARBA00023204"/>
    </source>
</evidence>
<dbReference type="Gene3D" id="3.30.1540.20">
    <property type="entry name" value="MutL, C-terminal domain, dimerisation subdomain"/>
    <property type="match status" value="1"/>
</dbReference>
<dbReference type="CDD" id="cd16926">
    <property type="entry name" value="HATPase_MutL-MLH-PMS-like"/>
    <property type="match status" value="1"/>
</dbReference>
<dbReference type="Proteomes" id="UP001623660">
    <property type="component" value="Unassembled WGS sequence"/>
</dbReference>
<dbReference type="CDD" id="cd00782">
    <property type="entry name" value="MutL_Trans"/>
    <property type="match status" value="1"/>
</dbReference>
<dbReference type="PANTHER" id="PTHR10073:SF12">
    <property type="entry name" value="DNA MISMATCH REPAIR PROTEIN MLH1"/>
    <property type="match status" value="1"/>
</dbReference>
<keyword evidence="7" id="KW-0540">Nuclease</keyword>
<dbReference type="InterPro" id="IPR002099">
    <property type="entry name" value="MutL/Mlh/PMS"/>
</dbReference>
<dbReference type="InterPro" id="IPR020568">
    <property type="entry name" value="Ribosomal_Su5_D2-typ_SF"/>
</dbReference>
<dbReference type="SUPFAM" id="SSF118116">
    <property type="entry name" value="DNA mismatch repair protein MutL"/>
    <property type="match status" value="1"/>
</dbReference>
<feature type="domain" description="DNA mismatch repair protein S5" evidence="6">
    <location>
        <begin position="209"/>
        <end position="327"/>
    </location>
</feature>
<comment type="function">
    <text evidence="4">This protein is involved in the repair of mismatches in DNA. It is required for dam-dependent methyl-directed DNA mismatch repair. May act as a 'molecular matchmaker', a protein that promotes the formation of a stable complex between two or more DNA-binding proteins in an ATP-dependent manner without itself being part of a final effector complex.</text>
</comment>
<keyword evidence="8" id="KW-1185">Reference proteome</keyword>
<comment type="similarity">
    <text evidence="1 4">Belongs to the DNA mismatch repair MutL/HexB family.</text>
</comment>